<accession>A0A183LHI1</accession>
<gene>
    <name evidence="1" type="ORF">SMRZ_LOCUS3256</name>
</gene>
<dbReference type="Proteomes" id="UP000277204">
    <property type="component" value="Unassembled WGS sequence"/>
</dbReference>
<dbReference type="InterPro" id="IPR045609">
    <property type="entry name" value="DUF6451"/>
</dbReference>
<dbReference type="AlphaFoldDB" id="A0A183LHI1"/>
<dbReference type="Pfam" id="PF20049">
    <property type="entry name" value="DUF6451"/>
    <property type="match status" value="1"/>
</dbReference>
<dbReference type="PANTHER" id="PTHR47027:SF25">
    <property type="entry name" value="REVERSE TRANSCRIPTASE DOMAIN-CONTAINING PROTEIN"/>
    <property type="match status" value="1"/>
</dbReference>
<dbReference type="EMBL" id="UZAI01000915">
    <property type="protein sequence ID" value="VDO57527.1"/>
    <property type="molecule type" value="Genomic_DNA"/>
</dbReference>
<evidence type="ECO:0000313" key="1">
    <source>
        <dbReference type="EMBL" id="VDO57527.1"/>
    </source>
</evidence>
<evidence type="ECO:0000313" key="2">
    <source>
        <dbReference type="Proteomes" id="UP000277204"/>
    </source>
</evidence>
<proteinExistence type="predicted"/>
<organism evidence="1 2">
    <name type="scientific">Schistosoma margrebowiei</name>
    <dbReference type="NCBI Taxonomy" id="48269"/>
    <lineage>
        <taxon>Eukaryota</taxon>
        <taxon>Metazoa</taxon>
        <taxon>Spiralia</taxon>
        <taxon>Lophotrochozoa</taxon>
        <taxon>Platyhelminthes</taxon>
        <taxon>Trematoda</taxon>
        <taxon>Digenea</taxon>
        <taxon>Strigeidida</taxon>
        <taxon>Schistosomatoidea</taxon>
        <taxon>Schistosomatidae</taxon>
        <taxon>Schistosoma</taxon>
    </lineage>
</organism>
<dbReference type="PANTHER" id="PTHR47027">
    <property type="entry name" value="REVERSE TRANSCRIPTASE DOMAIN-CONTAINING PROTEIN"/>
    <property type="match status" value="1"/>
</dbReference>
<name>A0A183LHI1_9TREM</name>
<reference evidence="1 2" key="1">
    <citation type="submission" date="2018-11" db="EMBL/GenBank/DDBJ databases">
        <authorList>
            <consortium name="Pathogen Informatics"/>
        </authorList>
    </citation>
    <scope>NUCLEOTIDE SEQUENCE [LARGE SCALE GENOMIC DNA]</scope>
    <source>
        <strain evidence="1 2">Zambia</strain>
    </source>
</reference>
<protein>
    <submittedName>
        <fullName evidence="1">Uncharacterized protein</fullName>
    </submittedName>
</protein>
<keyword evidence="2" id="KW-1185">Reference proteome</keyword>
<dbReference type="STRING" id="48269.A0A183LHI1"/>
<sequence length="575" mass="64470">MKTSTSKGKRGIQWTSRMQLDDLGFADDLALLSLLSQTQQQMQEKTTSVAATSEAVGLNVHKGKSKILRYDTACTSSITIDGEDLEDVKTFTYLGSIIDERSGSDADVKARIGKARAAYLQLRNIWNSKQLSTNIMVRIFNTNIKTVLLYGAETWRTTKSIIQKIQVFINSCLRKIVRICWPDTINNSILWERTNQISVGEEIRGKRRKWIGHTLWKAISCITRQAFTWNPRGQRKRGRPKNTVRLPRLFNNGSHTRRNIKSDSTRNCEQGNKELPQAECFSFALSSLLTQIALLDSTRSETIISGILDSASNIIDQINELLQQPLDRFAAVSAFLRQPRARNTSPDAVKFQSQQLAAERLCTFLAPTLIGLLRGAARGVGHVTFSTDSHEQNSSAVIPQLYRSAKPVIYTDKIRSRTYNVSCPHKLTEATYEFTLSVYPSFCCIIPHSLSHSLLMGTGDRCLDTTNSDKLSDTEVCDLSSDHNWSCSWFSPNGSEYLLGQVASVYASHLPHRAVMSEDHVACDVVTFSEYLTSSSRSKNLAVTIFTPSQLRSLLKMPVFRCCARNFELGESHIT</sequence>